<feature type="chain" id="PRO_5014982641" evidence="1">
    <location>
        <begin position="20"/>
        <end position="189"/>
    </location>
</feature>
<evidence type="ECO:0000256" key="1">
    <source>
        <dbReference type="SAM" id="SignalP"/>
    </source>
</evidence>
<protein>
    <submittedName>
        <fullName evidence="2">Uncharacterized protein</fullName>
    </submittedName>
</protein>
<name>A0A2N5UU71_9BASI</name>
<accession>A0A2N5UU71</accession>
<sequence length="189" mass="20972">MHTHGRSWGTIWSCHISHCFLTAVPSPPYSTSEPHVAQAFNCYTTGQVPGNCPRHLDAFPEGSIQVMVPKRLNDALVQLQSCSSPADTFESKRPIYACVNLTLSKANASIGRFWFQNQKRPIDTITIVRQLDASGHGTRSAQLALVEELFIGRSAWRLMGTPGRIISRAQPLQTLDECEENPRGQRLVS</sequence>
<dbReference type="AlphaFoldDB" id="A0A2N5UU71"/>
<reference evidence="2 3" key="1">
    <citation type="submission" date="2017-11" db="EMBL/GenBank/DDBJ databases">
        <title>De novo assembly and phasing of dikaryotic genomes from two isolates of Puccinia coronata f. sp. avenae, the causal agent of oat crown rust.</title>
        <authorList>
            <person name="Miller M.E."/>
            <person name="Zhang Y."/>
            <person name="Omidvar V."/>
            <person name="Sperschneider J."/>
            <person name="Schwessinger B."/>
            <person name="Raley C."/>
            <person name="Palmer J.M."/>
            <person name="Garnica D."/>
            <person name="Upadhyaya N."/>
            <person name="Rathjen J."/>
            <person name="Taylor J.M."/>
            <person name="Park R.F."/>
            <person name="Dodds P.N."/>
            <person name="Hirsch C.D."/>
            <person name="Kianian S.F."/>
            <person name="Figueroa M."/>
        </authorList>
    </citation>
    <scope>NUCLEOTIDE SEQUENCE [LARGE SCALE GENOMIC DNA]</scope>
    <source>
        <strain evidence="2">12SD80</strain>
    </source>
</reference>
<feature type="signal peptide" evidence="1">
    <location>
        <begin position="1"/>
        <end position="19"/>
    </location>
</feature>
<keyword evidence="1" id="KW-0732">Signal</keyword>
<comment type="caution">
    <text evidence="2">The sequence shown here is derived from an EMBL/GenBank/DDBJ whole genome shotgun (WGS) entry which is preliminary data.</text>
</comment>
<proteinExistence type="predicted"/>
<dbReference type="EMBL" id="PGCI01000092">
    <property type="protein sequence ID" value="PLW41186.1"/>
    <property type="molecule type" value="Genomic_DNA"/>
</dbReference>
<evidence type="ECO:0000313" key="2">
    <source>
        <dbReference type="EMBL" id="PLW41186.1"/>
    </source>
</evidence>
<organism evidence="2 3">
    <name type="scientific">Puccinia coronata f. sp. avenae</name>
    <dbReference type="NCBI Taxonomy" id="200324"/>
    <lineage>
        <taxon>Eukaryota</taxon>
        <taxon>Fungi</taxon>
        <taxon>Dikarya</taxon>
        <taxon>Basidiomycota</taxon>
        <taxon>Pucciniomycotina</taxon>
        <taxon>Pucciniomycetes</taxon>
        <taxon>Pucciniales</taxon>
        <taxon>Pucciniaceae</taxon>
        <taxon>Puccinia</taxon>
    </lineage>
</organism>
<gene>
    <name evidence="2" type="ORF">PCASD_10134</name>
</gene>
<dbReference type="Proteomes" id="UP000235392">
    <property type="component" value="Unassembled WGS sequence"/>
</dbReference>
<evidence type="ECO:0000313" key="3">
    <source>
        <dbReference type="Proteomes" id="UP000235392"/>
    </source>
</evidence>